<comment type="function">
    <text evidence="21">ATP-dependent DNA helicase important for chromosome transmission and normal cell cycle progression in G(2)/M. May have a role in changing DNA topology to allow the loading of proteins involved in maintaining sister chromatid cohesion in the vicinity of the centromeres. Has a specific role in chromosome segregation during meiosis II.</text>
</comment>
<evidence type="ECO:0000256" key="2">
    <source>
        <dbReference type="ARBA" id="ARBA00004123"/>
    </source>
</evidence>
<keyword evidence="14" id="KW-0413">Isomerase</keyword>
<dbReference type="AlphaFoldDB" id="A0A9P8UAJ0"/>
<evidence type="ECO:0000256" key="10">
    <source>
        <dbReference type="ARBA" id="ARBA00022840"/>
    </source>
</evidence>
<reference evidence="25" key="1">
    <citation type="journal article" date="2021" name="Nat. Commun.">
        <title>Genetic determinants of endophytism in the Arabidopsis root mycobiome.</title>
        <authorList>
            <person name="Mesny F."/>
            <person name="Miyauchi S."/>
            <person name="Thiergart T."/>
            <person name="Pickel B."/>
            <person name="Atanasova L."/>
            <person name="Karlsson M."/>
            <person name="Huettel B."/>
            <person name="Barry K.W."/>
            <person name="Haridas S."/>
            <person name="Chen C."/>
            <person name="Bauer D."/>
            <person name="Andreopoulos W."/>
            <person name="Pangilinan J."/>
            <person name="LaButti K."/>
            <person name="Riley R."/>
            <person name="Lipzen A."/>
            <person name="Clum A."/>
            <person name="Drula E."/>
            <person name="Henrissat B."/>
            <person name="Kohler A."/>
            <person name="Grigoriev I.V."/>
            <person name="Martin F.M."/>
            <person name="Hacquard S."/>
        </authorList>
    </citation>
    <scope>NUCLEOTIDE SEQUENCE</scope>
    <source>
        <strain evidence="25">MPI-SDFR-AT-0073</strain>
    </source>
</reference>
<evidence type="ECO:0000256" key="16">
    <source>
        <dbReference type="ARBA" id="ARBA00023306"/>
    </source>
</evidence>
<organism evidence="25 26">
    <name type="scientific">Truncatella angustata</name>
    <dbReference type="NCBI Taxonomy" id="152316"/>
    <lineage>
        <taxon>Eukaryota</taxon>
        <taxon>Fungi</taxon>
        <taxon>Dikarya</taxon>
        <taxon>Ascomycota</taxon>
        <taxon>Pezizomycotina</taxon>
        <taxon>Sordariomycetes</taxon>
        <taxon>Xylariomycetidae</taxon>
        <taxon>Amphisphaeriales</taxon>
        <taxon>Sporocadaceae</taxon>
        <taxon>Truncatella</taxon>
    </lineage>
</organism>
<evidence type="ECO:0000256" key="15">
    <source>
        <dbReference type="ARBA" id="ARBA00023242"/>
    </source>
</evidence>
<dbReference type="RefSeq" id="XP_045950815.1">
    <property type="nucleotide sequence ID" value="XM_046104391.1"/>
</dbReference>
<dbReference type="InterPro" id="IPR014013">
    <property type="entry name" value="Helic_SF1/SF2_ATP-bd_DinG/Rad3"/>
</dbReference>
<accession>A0A9P8UAJ0</accession>
<name>A0A9P8UAJ0_9PEZI</name>
<dbReference type="GO" id="GO:0034085">
    <property type="term" value="P:establishment of sister chromatid cohesion"/>
    <property type="evidence" value="ECO:0007669"/>
    <property type="project" value="TreeGrafter"/>
</dbReference>
<keyword evidence="15" id="KW-0539">Nucleus</keyword>
<comment type="subcellular location">
    <subcellularLocation>
        <location evidence="2">Nucleus</location>
    </subcellularLocation>
</comment>
<comment type="similarity">
    <text evidence="3">Belongs to the DEAD box helicase family. DEAH subfamily. DDX11/CHL1 sub-subfamily.</text>
</comment>
<gene>
    <name evidence="25" type="ORF">BKA67DRAFT_588810</name>
</gene>
<feature type="region of interest" description="Disordered" evidence="23">
    <location>
        <begin position="126"/>
        <end position="156"/>
    </location>
</feature>
<dbReference type="SMART" id="SM00488">
    <property type="entry name" value="DEXDc2"/>
    <property type="match status" value="1"/>
</dbReference>
<evidence type="ECO:0000256" key="14">
    <source>
        <dbReference type="ARBA" id="ARBA00023235"/>
    </source>
</evidence>
<evidence type="ECO:0000256" key="3">
    <source>
        <dbReference type="ARBA" id="ARBA00008435"/>
    </source>
</evidence>
<dbReference type="GO" id="GO:0006139">
    <property type="term" value="P:nucleobase-containing compound metabolic process"/>
    <property type="evidence" value="ECO:0007669"/>
    <property type="project" value="InterPro"/>
</dbReference>
<keyword evidence="16" id="KW-0131">Cell cycle</keyword>
<dbReference type="InterPro" id="IPR045028">
    <property type="entry name" value="DinG/Rad3-like"/>
</dbReference>
<dbReference type="CDD" id="cd18788">
    <property type="entry name" value="SF2_C_XPD"/>
    <property type="match status" value="1"/>
</dbReference>
<evidence type="ECO:0000313" key="25">
    <source>
        <dbReference type="EMBL" id="KAH6638543.1"/>
    </source>
</evidence>
<evidence type="ECO:0000256" key="8">
    <source>
        <dbReference type="ARBA" id="ARBA00022801"/>
    </source>
</evidence>
<dbReference type="NCBIfam" id="TIGR00604">
    <property type="entry name" value="rad3"/>
    <property type="match status" value="1"/>
</dbReference>
<dbReference type="Pfam" id="PF13307">
    <property type="entry name" value="Helicase_C_2"/>
    <property type="match status" value="1"/>
</dbReference>
<dbReference type="FunFam" id="3.40.50.300:FF:001372">
    <property type="entry name" value="ATP-dependent DNA helicase chl1"/>
    <property type="match status" value="1"/>
</dbReference>
<dbReference type="InterPro" id="IPR006555">
    <property type="entry name" value="ATP-dep_Helicase_C"/>
</dbReference>
<dbReference type="InterPro" id="IPR010614">
    <property type="entry name" value="RAD3-like_helicase_DEAD"/>
</dbReference>
<evidence type="ECO:0000256" key="9">
    <source>
        <dbReference type="ARBA" id="ARBA00022806"/>
    </source>
</evidence>
<evidence type="ECO:0000256" key="11">
    <source>
        <dbReference type="ARBA" id="ARBA00023004"/>
    </source>
</evidence>
<evidence type="ECO:0000256" key="23">
    <source>
        <dbReference type="SAM" id="MobiDB-lite"/>
    </source>
</evidence>
<keyword evidence="6" id="KW-0479">Metal-binding</keyword>
<dbReference type="PROSITE" id="PS00690">
    <property type="entry name" value="DEAH_ATP_HELICASE"/>
    <property type="match status" value="1"/>
</dbReference>
<dbReference type="GO" id="GO:0046872">
    <property type="term" value="F:metal ion binding"/>
    <property type="evidence" value="ECO:0007669"/>
    <property type="project" value="UniProtKB-KW"/>
</dbReference>
<keyword evidence="26" id="KW-1185">Reference proteome</keyword>
<dbReference type="PANTHER" id="PTHR11472:SF41">
    <property type="entry name" value="ATP-DEPENDENT DNA HELICASE DDX11-RELATED"/>
    <property type="match status" value="1"/>
</dbReference>
<evidence type="ECO:0000256" key="1">
    <source>
        <dbReference type="ARBA" id="ARBA00001966"/>
    </source>
</evidence>
<evidence type="ECO:0000256" key="21">
    <source>
        <dbReference type="ARBA" id="ARBA00045702"/>
    </source>
</evidence>
<evidence type="ECO:0000256" key="17">
    <source>
        <dbReference type="ARBA" id="ARBA00029709"/>
    </source>
</evidence>
<feature type="domain" description="Helicase ATP-binding" evidence="24">
    <location>
        <begin position="14"/>
        <end position="429"/>
    </location>
</feature>
<comment type="catalytic activity">
    <reaction evidence="22">
        <text>ATP + H2O = ADP + phosphate + H(+)</text>
        <dbReference type="Rhea" id="RHEA:13065"/>
        <dbReference type="ChEBI" id="CHEBI:15377"/>
        <dbReference type="ChEBI" id="CHEBI:15378"/>
        <dbReference type="ChEBI" id="CHEBI:30616"/>
        <dbReference type="ChEBI" id="CHEBI:43474"/>
        <dbReference type="ChEBI" id="CHEBI:456216"/>
        <dbReference type="EC" id="5.6.2.3"/>
    </reaction>
</comment>
<evidence type="ECO:0000256" key="22">
    <source>
        <dbReference type="ARBA" id="ARBA00048954"/>
    </source>
</evidence>
<evidence type="ECO:0000259" key="24">
    <source>
        <dbReference type="PROSITE" id="PS51193"/>
    </source>
</evidence>
<dbReference type="SMART" id="SM00491">
    <property type="entry name" value="HELICc2"/>
    <property type="match status" value="1"/>
</dbReference>
<evidence type="ECO:0000256" key="5">
    <source>
        <dbReference type="ARBA" id="ARBA00017386"/>
    </source>
</evidence>
<dbReference type="InterPro" id="IPR006554">
    <property type="entry name" value="Helicase-like_DEXD_c2"/>
</dbReference>
<keyword evidence="12" id="KW-0411">Iron-sulfur</keyword>
<dbReference type="GeneID" id="70133282"/>
<dbReference type="GO" id="GO:0003677">
    <property type="term" value="F:DNA binding"/>
    <property type="evidence" value="ECO:0007669"/>
    <property type="project" value="UniProtKB-KW"/>
</dbReference>
<dbReference type="GO" id="GO:0016818">
    <property type="term" value="F:hydrolase activity, acting on acid anhydrides, in phosphorus-containing anhydrides"/>
    <property type="evidence" value="ECO:0007669"/>
    <property type="project" value="InterPro"/>
</dbReference>
<dbReference type="PROSITE" id="PS51193">
    <property type="entry name" value="HELICASE_ATP_BIND_2"/>
    <property type="match status" value="1"/>
</dbReference>
<protein>
    <recommendedName>
        <fullName evidence="5">ATP-dependent DNA helicase CHL1</fullName>
        <ecNumber evidence="18">5.6.2.3</ecNumber>
    </recommendedName>
    <alternativeName>
        <fullName evidence="4">ATP-dependent DNA helicase chl1</fullName>
    </alternativeName>
    <alternativeName>
        <fullName evidence="17">Chromosome loss protein 1</fullName>
    </alternativeName>
    <alternativeName>
        <fullName evidence="19 20">DNA 5'-3' helicase CHL1</fullName>
    </alternativeName>
</protein>
<dbReference type="EMBL" id="JAGPXC010000015">
    <property type="protein sequence ID" value="KAH6638543.1"/>
    <property type="molecule type" value="Genomic_DNA"/>
</dbReference>
<comment type="caution">
    <text evidence="25">The sequence shown here is derived from an EMBL/GenBank/DDBJ whole genome shotgun (WGS) entry which is preliminary data.</text>
</comment>
<sequence>MVQEAVDDVASGIRKIDFNHPYTPYDVQQQFMKAVYDILEQGDGQIGILESPTGTGKSLSLICAALTWLRHHKKSIFEASVEDTARAFKDEPDWIIEQMLKRKREQVVQQWEEREARLKRIRTKERSLEARGSKRRRVDDSNSKHNPSNDKDDTEWLLIDREDPGMQQDGEAQSFSKETRTLMEKLGMGQLKQDGDEEDRIEEPLKIYYTSRTHSQLTQFINELRRPKFPPSVPEDLLSGENQSEGETIKHIPLSSRQRLCINPSVSRLGSLAAINDRCKDLQQSKSDSKCHFVPNANNISQTHQFRDSALASLPDIEDLFDLGKKLAVCPYYASRTALPEAEIITLPYPLLLQQTAREALGIDLKGSVVIVDEAHNIMDAVANVYASEISLSDLKRGRQMLGGYVKRFGKKLKGENRVMVAQVARVIDGLSEWLTGASQLKNDHGIVDPNALLQTKAIDQINLYKLIQYIQESKLAYKIEGYAAHVEEQTAQTAGVVSSTPVLHDLVSFLVSLTNLGSEGRIFFQKDMSSPRPDIKLSYLLLSPTHAFSSVASSARAVILAGGTMSPFEDYTAHLFPDLPLDKITTLSCGHVIPASNLCVWTLAAPRPGPLDFEFSFQKRSDKTMVRELGIAILNMCSVVPDGMVVFFPSYGYLDEVVATWSEMSSTTGSVKQESIWARLQAKKALFRESKGGSSDEVLAKYSEAILGDPSKPNSNGNGTGALLLSVIGGKMSEGINFSDRLGRCVIIVGLPYPNINSPDWKARIEYIESTTINRLLAGDPARNKTEAAATAKQTSRDFYESACMRAVNQSIGRAIRHKGDYAAIVLVDRRFGTERIRRKLPGWIQGGMVDGSEKGGLGQLMGKLGSFFRSKKS</sequence>
<dbReference type="GO" id="GO:0005524">
    <property type="term" value="F:ATP binding"/>
    <property type="evidence" value="ECO:0007669"/>
    <property type="project" value="UniProtKB-KW"/>
</dbReference>
<dbReference type="EC" id="5.6.2.3" evidence="18"/>
<evidence type="ECO:0000256" key="6">
    <source>
        <dbReference type="ARBA" id="ARBA00022723"/>
    </source>
</evidence>
<evidence type="ECO:0000313" key="26">
    <source>
        <dbReference type="Proteomes" id="UP000758603"/>
    </source>
</evidence>
<keyword evidence="7" id="KW-0547">Nucleotide-binding</keyword>
<dbReference type="Proteomes" id="UP000758603">
    <property type="component" value="Unassembled WGS sequence"/>
</dbReference>
<dbReference type="FunFam" id="3.40.50.300:FF:002774">
    <property type="entry name" value="ATP-dependent DNA helicase chl1"/>
    <property type="match status" value="1"/>
</dbReference>
<evidence type="ECO:0000256" key="7">
    <source>
        <dbReference type="ARBA" id="ARBA00022741"/>
    </source>
</evidence>
<keyword evidence="11" id="KW-0408">Iron</keyword>
<keyword evidence="10" id="KW-0067">ATP-binding</keyword>
<dbReference type="InterPro" id="IPR027417">
    <property type="entry name" value="P-loop_NTPase"/>
</dbReference>
<dbReference type="GO" id="GO:0043139">
    <property type="term" value="F:5'-3' DNA helicase activity"/>
    <property type="evidence" value="ECO:0007669"/>
    <property type="project" value="UniProtKB-EC"/>
</dbReference>
<dbReference type="InterPro" id="IPR013020">
    <property type="entry name" value="Rad3/Chl1-like"/>
</dbReference>
<feature type="compositionally biased region" description="Basic and acidic residues" evidence="23">
    <location>
        <begin position="126"/>
        <end position="151"/>
    </location>
</feature>
<evidence type="ECO:0000256" key="4">
    <source>
        <dbReference type="ARBA" id="ARBA00016387"/>
    </source>
</evidence>
<dbReference type="GO" id="GO:0051536">
    <property type="term" value="F:iron-sulfur cluster binding"/>
    <property type="evidence" value="ECO:0007669"/>
    <property type="project" value="UniProtKB-KW"/>
</dbReference>
<comment type="cofactor">
    <cofactor evidence="1">
        <name>[4Fe-4S] cluster</name>
        <dbReference type="ChEBI" id="CHEBI:49883"/>
    </cofactor>
</comment>
<dbReference type="PANTHER" id="PTHR11472">
    <property type="entry name" value="DNA REPAIR DEAD HELICASE RAD3/XP-D SUBFAMILY MEMBER"/>
    <property type="match status" value="1"/>
</dbReference>
<evidence type="ECO:0000256" key="12">
    <source>
        <dbReference type="ARBA" id="ARBA00023014"/>
    </source>
</evidence>
<keyword evidence="13" id="KW-0238">DNA-binding</keyword>
<keyword evidence="9 25" id="KW-0347">Helicase</keyword>
<dbReference type="GO" id="GO:0006974">
    <property type="term" value="P:DNA damage response"/>
    <property type="evidence" value="ECO:0007669"/>
    <property type="project" value="UniProtKB-ARBA"/>
</dbReference>
<evidence type="ECO:0000256" key="20">
    <source>
        <dbReference type="ARBA" id="ARBA00045008"/>
    </source>
</evidence>
<dbReference type="OrthoDB" id="267079at2759"/>
<dbReference type="GO" id="GO:0005634">
    <property type="term" value="C:nucleus"/>
    <property type="evidence" value="ECO:0007669"/>
    <property type="project" value="UniProtKB-SubCell"/>
</dbReference>
<dbReference type="SUPFAM" id="SSF52540">
    <property type="entry name" value="P-loop containing nucleoside triphosphate hydrolases"/>
    <property type="match status" value="1"/>
</dbReference>
<evidence type="ECO:0000256" key="18">
    <source>
        <dbReference type="ARBA" id="ARBA00044969"/>
    </source>
</evidence>
<dbReference type="Pfam" id="PF06733">
    <property type="entry name" value="DEAD_2"/>
    <property type="match status" value="1"/>
</dbReference>
<keyword evidence="8" id="KW-0378">Hydrolase</keyword>
<proteinExistence type="inferred from homology"/>
<dbReference type="InterPro" id="IPR002464">
    <property type="entry name" value="DNA/RNA_helicase_DEAH_CS"/>
</dbReference>
<dbReference type="Gene3D" id="3.40.50.300">
    <property type="entry name" value="P-loop containing nucleotide triphosphate hydrolases"/>
    <property type="match status" value="3"/>
</dbReference>
<evidence type="ECO:0000256" key="13">
    <source>
        <dbReference type="ARBA" id="ARBA00023125"/>
    </source>
</evidence>
<evidence type="ECO:0000256" key="19">
    <source>
        <dbReference type="ARBA" id="ARBA00044998"/>
    </source>
</evidence>